<dbReference type="PRINTS" id="PR00111">
    <property type="entry name" value="ABHYDROLASE"/>
</dbReference>
<feature type="domain" description="AB hydrolase-1" evidence="1">
    <location>
        <begin position="37"/>
        <end position="264"/>
    </location>
</feature>
<dbReference type="InterPro" id="IPR050266">
    <property type="entry name" value="AB_hydrolase_sf"/>
</dbReference>
<organism evidence="2 3">
    <name type="scientific">Kibdelosporangium persicum</name>
    <dbReference type="NCBI Taxonomy" id="2698649"/>
    <lineage>
        <taxon>Bacteria</taxon>
        <taxon>Bacillati</taxon>
        <taxon>Actinomycetota</taxon>
        <taxon>Actinomycetes</taxon>
        <taxon>Pseudonocardiales</taxon>
        <taxon>Pseudonocardiaceae</taxon>
        <taxon>Kibdelosporangium</taxon>
    </lineage>
</organism>
<dbReference type="Proteomes" id="UP000763557">
    <property type="component" value="Unassembled WGS sequence"/>
</dbReference>
<protein>
    <submittedName>
        <fullName evidence="2">Pimeloyl-ACP methyl ester carboxylesterase</fullName>
    </submittedName>
</protein>
<dbReference type="PANTHER" id="PTHR43798">
    <property type="entry name" value="MONOACYLGLYCEROL LIPASE"/>
    <property type="match status" value="1"/>
</dbReference>
<evidence type="ECO:0000259" key="1">
    <source>
        <dbReference type="Pfam" id="PF12697"/>
    </source>
</evidence>
<dbReference type="EMBL" id="JAAATY010000011">
    <property type="protein sequence ID" value="NRN66634.1"/>
    <property type="molecule type" value="Genomic_DNA"/>
</dbReference>
<name>A0ABX2F5K5_9PSEU</name>
<evidence type="ECO:0000313" key="2">
    <source>
        <dbReference type="EMBL" id="NRN66634.1"/>
    </source>
</evidence>
<dbReference type="SUPFAM" id="SSF53474">
    <property type="entry name" value="alpha/beta-Hydrolases"/>
    <property type="match status" value="1"/>
</dbReference>
<reference evidence="2 3" key="1">
    <citation type="submission" date="2020-01" db="EMBL/GenBank/DDBJ databases">
        <title>Kibdelosporangium persica a novel Actinomycetes from a hot desert in Iran.</title>
        <authorList>
            <person name="Safaei N."/>
            <person name="Zaburannyi N."/>
            <person name="Mueller R."/>
            <person name="Wink J."/>
        </authorList>
    </citation>
    <scope>NUCLEOTIDE SEQUENCE [LARGE SCALE GENOMIC DNA]</scope>
    <source>
        <strain evidence="2 3">4NS15</strain>
    </source>
</reference>
<accession>A0ABX2F5K5</accession>
<proteinExistence type="predicted"/>
<evidence type="ECO:0000313" key="3">
    <source>
        <dbReference type="Proteomes" id="UP000763557"/>
    </source>
</evidence>
<comment type="caution">
    <text evidence="2">The sequence shown here is derived from an EMBL/GenBank/DDBJ whole genome shotgun (WGS) entry which is preliminary data.</text>
</comment>
<dbReference type="InterPro" id="IPR000073">
    <property type="entry name" value="AB_hydrolase_1"/>
</dbReference>
<dbReference type="InterPro" id="IPR029058">
    <property type="entry name" value="AB_hydrolase_fold"/>
</dbReference>
<dbReference type="Pfam" id="PF12697">
    <property type="entry name" value="Abhydrolase_6"/>
    <property type="match status" value="1"/>
</dbReference>
<sequence length="274" mass="30017">MHHIAPGAIFVLLRANALVSVNPVFIAYDDVGSGNPVVLVHGHPFDRSMWRPQVERFGRSHRMIVPDLRGYGESTVIPGKTTLDVFAQDIADLLDRLGAGRVVLGGLSMGGQIVMEAYRRFPDRISGLLLADTFPGAETPEGVKARNDMADRLLREGMGPYADEVQWKMVAPGNDSEHVMHMMKNAPPEGAAAALRGRAERPDYTESLREISVPTLIVVGRLDEYTPVHEAERMHALIPGSTLAVIEGAAHMPNLERPAEFNAAFERLLNTVWG</sequence>
<keyword evidence="3" id="KW-1185">Reference proteome</keyword>
<gene>
    <name evidence="2" type="ORF">GC106_38590</name>
</gene>
<dbReference type="Gene3D" id="3.40.50.1820">
    <property type="entry name" value="alpha/beta hydrolase"/>
    <property type="match status" value="1"/>
</dbReference>